<protein>
    <submittedName>
        <fullName evidence="2">Os12g0162800 protein</fullName>
    </submittedName>
</protein>
<reference evidence="2 3" key="1">
    <citation type="journal article" date="2005" name="Nature">
        <title>The map-based sequence of the rice genome.</title>
        <authorList>
            <consortium name="International rice genome sequencing project (IRGSP)"/>
            <person name="Matsumoto T."/>
            <person name="Wu J."/>
            <person name="Kanamori H."/>
            <person name="Katayose Y."/>
            <person name="Fujisawa M."/>
            <person name="Namiki N."/>
            <person name="Mizuno H."/>
            <person name="Yamamoto K."/>
            <person name="Antonio B.A."/>
            <person name="Baba T."/>
            <person name="Sakata K."/>
            <person name="Nagamura Y."/>
            <person name="Aoki H."/>
            <person name="Arikawa K."/>
            <person name="Arita K."/>
            <person name="Bito T."/>
            <person name="Chiden Y."/>
            <person name="Fujitsuka N."/>
            <person name="Fukunaka R."/>
            <person name="Hamada M."/>
            <person name="Harada C."/>
            <person name="Hayashi A."/>
            <person name="Hijishita S."/>
            <person name="Honda M."/>
            <person name="Hosokawa S."/>
            <person name="Ichikawa Y."/>
            <person name="Idonuma A."/>
            <person name="Iijima M."/>
            <person name="Ikeda M."/>
            <person name="Ikeno M."/>
            <person name="Ito K."/>
            <person name="Ito S."/>
            <person name="Ito T."/>
            <person name="Ito Y."/>
            <person name="Ito Y."/>
            <person name="Iwabuchi A."/>
            <person name="Kamiya K."/>
            <person name="Karasawa W."/>
            <person name="Kurita K."/>
            <person name="Katagiri S."/>
            <person name="Kikuta A."/>
            <person name="Kobayashi H."/>
            <person name="Kobayashi N."/>
            <person name="Machita K."/>
            <person name="Maehara T."/>
            <person name="Masukawa M."/>
            <person name="Mizubayashi T."/>
            <person name="Mukai Y."/>
            <person name="Nagasaki H."/>
            <person name="Nagata Y."/>
            <person name="Naito S."/>
            <person name="Nakashima M."/>
            <person name="Nakama Y."/>
            <person name="Nakamichi Y."/>
            <person name="Nakamura M."/>
            <person name="Meguro A."/>
            <person name="Negishi M."/>
            <person name="Ohta I."/>
            <person name="Ohta T."/>
            <person name="Okamoto M."/>
            <person name="Ono N."/>
            <person name="Saji S."/>
            <person name="Sakaguchi M."/>
            <person name="Sakai K."/>
            <person name="Shibata M."/>
            <person name="Shimokawa T."/>
            <person name="Song J."/>
            <person name="Takazaki Y."/>
            <person name="Terasawa K."/>
            <person name="Tsugane M."/>
            <person name="Tsuji K."/>
            <person name="Ueda S."/>
            <person name="Waki K."/>
            <person name="Yamagata H."/>
            <person name="Yamamoto M."/>
            <person name="Yamamoto S."/>
            <person name="Yamane H."/>
            <person name="Yoshiki S."/>
            <person name="Yoshihara R."/>
            <person name="Yukawa K."/>
            <person name="Zhong H."/>
            <person name="Yano M."/>
            <person name="Yuan Q."/>
            <person name="Ouyang S."/>
            <person name="Liu J."/>
            <person name="Jones K.M."/>
            <person name="Gansberger K."/>
            <person name="Moffat K."/>
            <person name="Hill J."/>
            <person name="Bera J."/>
            <person name="Fadrosh D."/>
            <person name="Jin S."/>
            <person name="Johri S."/>
            <person name="Kim M."/>
            <person name="Overton L."/>
            <person name="Reardon M."/>
            <person name="Tsitrin T."/>
            <person name="Vuong H."/>
            <person name="Weaver B."/>
            <person name="Ciecko A."/>
            <person name="Tallon L."/>
            <person name="Jackson J."/>
            <person name="Pai G."/>
            <person name="Aken S.V."/>
            <person name="Utterback T."/>
            <person name="Reidmuller S."/>
            <person name="Feldblyum T."/>
            <person name="Hsiao J."/>
            <person name="Zismann V."/>
            <person name="Iobst S."/>
            <person name="de Vazeille A.R."/>
            <person name="Buell C.R."/>
            <person name="Ying K."/>
            <person name="Li Y."/>
            <person name="Lu T."/>
            <person name="Huang Y."/>
            <person name="Zhao Q."/>
            <person name="Feng Q."/>
            <person name="Zhang L."/>
            <person name="Zhu J."/>
            <person name="Weng Q."/>
            <person name="Mu J."/>
            <person name="Lu Y."/>
            <person name="Fan D."/>
            <person name="Liu Y."/>
            <person name="Guan J."/>
            <person name="Zhang Y."/>
            <person name="Yu S."/>
            <person name="Liu X."/>
            <person name="Zhang Y."/>
            <person name="Hong G."/>
            <person name="Han B."/>
            <person name="Choisne N."/>
            <person name="Demange N."/>
            <person name="Orjeda G."/>
            <person name="Samain S."/>
            <person name="Cattolico L."/>
            <person name="Pelletier E."/>
            <person name="Couloux A."/>
            <person name="Segurens B."/>
            <person name="Wincker P."/>
            <person name="D'Hont A."/>
            <person name="Scarpelli C."/>
            <person name="Weissenbach J."/>
            <person name="Salanoubat M."/>
            <person name="Quetier F."/>
            <person name="Yu Y."/>
            <person name="Kim H.R."/>
            <person name="Rambo T."/>
            <person name="Currie J."/>
            <person name="Collura K."/>
            <person name="Luo M."/>
            <person name="Yang T."/>
            <person name="Ammiraju J.S.S."/>
            <person name="Engler F."/>
            <person name="Soderlund C."/>
            <person name="Wing R.A."/>
            <person name="Palmer L.E."/>
            <person name="de la Bastide M."/>
            <person name="Spiegel L."/>
            <person name="Nascimento L."/>
            <person name="Zutavern T."/>
            <person name="O'Shaughnessy A."/>
            <person name="Dike S."/>
            <person name="Dedhia N."/>
            <person name="Preston R."/>
            <person name="Balija V."/>
            <person name="McCombie W.R."/>
            <person name="Chow T."/>
            <person name="Chen H."/>
            <person name="Chung M."/>
            <person name="Chen C."/>
            <person name="Shaw J."/>
            <person name="Wu H."/>
            <person name="Hsiao K."/>
            <person name="Chao Y."/>
            <person name="Chu M."/>
            <person name="Cheng C."/>
            <person name="Hour A."/>
            <person name="Lee P."/>
            <person name="Lin S."/>
            <person name="Lin Y."/>
            <person name="Liou J."/>
            <person name="Liu S."/>
            <person name="Hsing Y."/>
            <person name="Raghuvanshi S."/>
            <person name="Mohanty A."/>
            <person name="Bharti A.K."/>
            <person name="Gaur A."/>
            <person name="Gupta V."/>
            <person name="Kumar D."/>
            <person name="Ravi V."/>
            <person name="Vij S."/>
            <person name="Kapur A."/>
            <person name="Khurana P."/>
            <person name="Khurana P."/>
            <person name="Khurana J.P."/>
            <person name="Tyagi A.K."/>
            <person name="Gaikwad K."/>
            <person name="Singh A."/>
            <person name="Dalal V."/>
            <person name="Srivastava S."/>
            <person name="Dixit A."/>
            <person name="Pal A.K."/>
            <person name="Ghazi I.A."/>
            <person name="Yadav M."/>
            <person name="Pandit A."/>
            <person name="Bhargava A."/>
            <person name="Sureshbabu K."/>
            <person name="Batra K."/>
            <person name="Sharma T.R."/>
            <person name="Mohapatra T."/>
            <person name="Singh N.K."/>
            <person name="Messing J."/>
            <person name="Nelson A.B."/>
            <person name="Fuks G."/>
            <person name="Kavchok S."/>
            <person name="Keizer G."/>
            <person name="Linton E."/>
            <person name="Llaca V."/>
            <person name="Song R."/>
            <person name="Tanyolac B."/>
            <person name="Young S."/>
            <person name="Ho-Il K."/>
            <person name="Hahn J.H."/>
            <person name="Sangsakoo G."/>
            <person name="Vanavichit A."/>
            <person name="de Mattos Luiz.A.T."/>
            <person name="Zimmer P.D."/>
            <person name="Malone G."/>
            <person name="Dellagostin O."/>
            <person name="de Oliveira A.C."/>
            <person name="Bevan M."/>
            <person name="Bancroft I."/>
            <person name="Minx P."/>
            <person name="Cordum H."/>
            <person name="Wilson R."/>
            <person name="Cheng Z."/>
            <person name="Jin W."/>
            <person name="Jiang J."/>
            <person name="Leong S.A."/>
            <person name="Iwama H."/>
            <person name="Gojobori T."/>
            <person name="Itoh T."/>
            <person name="Niimura Y."/>
            <person name="Fujii Y."/>
            <person name="Habara T."/>
            <person name="Sakai H."/>
            <person name="Sato Y."/>
            <person name="Wilson G."/>
            <person name="Kumar K."/>
            <person name="McCouch S."/>
            <person name="Juretic N."/>
            <person name="Hoen D."/>
            <person name="Wright S."/>
            <person name="Bruskiewich R."/>
            <person name="Bureau T."/>
            <person name="Miyao A."/>
            <person name="Hirochika H."/>
            <person name="Nishikawa T."/>
            <person name="Kadowaki K."/>
            <person name="Sugiura M."/>
            <person name="Burr B."/>
            <person name="Sasaki T."/>
        </authorList>
    </citation>
    <scope>NUCLEOTIDE SEQUENCE [LARGE SCALE GENOMIC DNA]</scope>
    <source>
        <strain evidence="3">cv. Nipponbare</strain>
    </source>
</reference>
<dbReference type="EMBL" id="AP008218">
    <property type="protein sequence ID" value="BAF29244.1"/>
    <property type="molecule type" value="Genomic_DNA"/>
</dbReference>
<feature type="region of interest" description="Disordered" evidence="1">
    <location>
        <begin position="56"/>
        <end position="207"/>
    </location>
</feature>
<reference evidence="3" key="2">
    <citation type="journal article" date="2008" name="Nucleic Acids Res.">
        <title>The rice annotation project database (RAP-DB): 2008 update.</title>
        <authorList>
            <consortium name="The rice annotation project (RAP)"/>
        </authorList>
    </citation>
    <scope>GENOME REANNOTATION</scope>
    <source>
        <strain evidence="3">cv. Nipponbare</strain>
    </source>
</reference>
<gene>
    <name evidence="2" type="ordered locus">Os12g0162800</name>
</gene>
<dbReference type="KEGG" id="dosa:Os12g0162800"/>
<feature type="compositionally biased region" description="Gly residues" evidence="1">
    <location>
        <begin position="107"/>
        <end position="122"/>
    </location>
</feature>
<feature type="compositionally biased region" description="Polar residues" evidence="1">
    <location>
        <begin position="138"/>
        <end position="147"/>
    </location>
</feature>
<feature type="compositionally biased region" description="Basic residues" evidence="1">
    <location>
        <begin position="195"/>
        <end position="207"/>
    </location>
</feature>
<evidence type="ECO:0000256" key="1">
    <source>
        <dbReference type="SAM" id="MobiDB-lite"/>
    </source>
</evidence>
<dbReference type="Proteomes" id="UP000000763">
    <property type="component" value="Chromosome 12"/>
</dbReference>
<dbReference type="AlphaFoldDB" id="Q0IPX1"/>
<sequence>MAAELRRERGREELLLHHRHRLRRPSREALLRRGLRRARGQEELLLHHRHRLRRPSREALLRRGLRRAGGRRTTAAGCQSGRHPDSDGQGGRRCVTTTAGSSSSDYQGGGGGRAAGSGSGSGRGRRGSCTALLVGHTASRNPRQGSPTRRRFGVQVGEATRHQRPLRRQGHRLLQLRRTSRQALLREPVTPKTNHSPRRRRTRVWNGRRLRLQRRALLLRRAHTSRHHDSANPPHGAKPHSPSHKHRRRPRSDSTRLHYGCLPRLHQFEPAVHGAALLDLHLRFPVGCQAPYQLLATPSLGQSRRCAKPYEQDLVRRPALGTSFLRSVH</sequence>
<name>Q0IPX1_ORYSJ</name>
<proteinExistence type="predicted"/>
<feature type="region of interest" description="Disordered" evidence="1">
    <location>
        <begin position="223"/>
        <end position="256"/>
    </location>
</feature>
<feature type="compositionally biased region" description="Basic residues" evidence="1">
    <location>
        <begin position="162"/>
        <end position="180"/>
    </location>
</feature>
<evidence type="ECO:0000313" key="2">
    <source>
        <dbReference type="EMBL" id="BAF29244.1"/>
    </source>
</evidence>
<organism evidence="2 3">
    <name type="scientific">Oryza sativa subsp. japonica</name>
    <name type="common">Rice</name>
    <dbReference type="NCBI Taxonomy" id="39947"/>
    <lineage>
        <taxon>Eukaryota</taxon>
        <taxon>Viridiplantae</taxon>
        <taxon>Streptophyta</taxon>
        <taxon>Embryophyta</taxon>
        <taxon>Tracheophyta</taxon>
        <taxon>Spermatophyta</taxon>
        <taxon>Magnoliopsida</taxon>
        <taxon>Liliopsida</taxon>
        <taxon>Poales</taxon>
        <taxon>Poaceae</taxon>
        <taxon>BOP clade</taxon>
        <taxon>Oryzoideae</taxon>
        <taxon>Oryzeae</taxon>
        <taxon>Oryzinae</taxon>
        <taxon>Oryza</taxon>
        <taxon>Oryza sativa</taxon>
    </lineage>
</organism>
<feature type="compositionally biased region" description="Basic residues" evidence="1">
    <location>
        <begin position="237"/>
        <end position="250"/>
    </location>
</feature>
<evidence type="ECO:0000313" key="3">
    <source>
        <dbReference type="Proteomes" id="UP000000763"/>
    </source>
</evidence>
<accession>Q0IPX1</accession>